<keyword evidence="6" id="KW-0029">Amino-acid transport</keyword>
<dbReference type="SUPFAM" id="SSF161098">
    <property type="entry name" value="MetI-like"/>
    <property type="match status" value="1"/>
</dbReference>
<evidence type="ECO:0000256" key="4">
    <source>
        <dbReference type="ARBA" id="ARBA00022475"/>
    </source>
</evidence>
<feature type="transmembrane region" description="Helical" evidence="9">
    <location>
        <begin position="110"/>
        <end position="132"/>
    </location>
</feature>
<keyword evidence="8 9" id="KW-0472">Membrane</keyword>
<keyword evidence="4" id="KW-1003">Cell membrane</keyword>
<dbReference type="AlphaFoldDB" id="A0A0D0HVM6"/>
<feature type="transmembrane region" description="Helical" evidence="9">
    <location>
        <begin position="234"/>
        <end position="253"/>
    </location>
</feature>
<keyword evidence="12" id="KW-1185">Reference proteome</keyword>
<comment type="subcellular location">
    <subcellularLocation>
        <location evidence="1 9">Cell membrane</location>
        <topology evidence="1 9">Multi-pass membrane protein</topology>
    </subcellularLocation>
</comment>
<sequence>MTLTTPVSNSENRGAASALAAPRSLMLIAAVFVLFAIAMVWISAYQIMAAAEPGWAVTMNAVAALLALAALTLLIPVARAAMHSKSASASIASGDAVAARASISRARVQSWTAISVAIPFLVVAAFVGVLTANDHAVQRVFFDPEFMWKTLGDIGIAFGRNIGIALAAEAIVLVLGLLLAIGRLLPGPAARPVRFLSIAYVDGFRAIPAIIIIYLIGFGLPLSEIPVLSEIGPFWSAVLALGLTHAAYAAEVYRSGIESIHHSQTSAARSLGLSYPKTLRFVIVPQAVRRVLPPMLNSFIGLQKDTALVMVIGVVEAFTQATTYASRYFNLSSVTVVAILFILITIPQTRLVDQLISRDRRRSSAKG</sequence>
<evidence type="ECO:0000259" key="10">
    <source>
        <dbReference type="PROSITE" id="PS50928"/>
    </source>
</evidence>
<organism evidence="11 12">
    <name type="scientific">Leucobacter komagatae</name>
    <dbReference type="NCBI Taxonomy" id="55969"/>
    <lineage>
        <taxon>Bacteria</taxon>
        <taxon>Bacillati</taxon>
        <taxon>Actinomycetota</taxon>
        <taxon>Actinomycetes</taxon>
        <taxon>Micrococcales</taxon>
        <taxon>Microbacteriaceae</taxon>
        <taxon>Leucobacter</taxon>
    </lineage>
</organism>
<evidence type="ECO:0000256" key="1">
    <source>
        <dbReference type="ARBA" id="ARBA00004651"/>
    </source>
</evidence>
<dbReference type="EMBL" id="JXSQ01000026">
    <property type="protein sequence ID" value="KIP51661.1"/>
    <property type="molecule type" value="Genomic_DNA"/>
</dbReference>
<evidence type="ECO:0000256" key="8">
    <source>
        <dbReference type="ARBA" id="ARBA00023136"/>
    </source>
</evidence>
<keyword evidence="3 9" id="KW-0813">Transport</keyword>
<dbReference type="OrthoDB" id="9814902at2"/>
<dbReference type="PANTHER" id="PTHR30614">
    <property type="entry name" value="MEMBRANE COMPONENT OF AMINO ACID ABC TRANSPORTER"/>
    <property type="match status" value="1"/>
</dbReference>
<dbReference type="Gene3D" id="1.10.3720.10">
    <property type="entry name" value="MetI-like"/>
    <property type="match status" value="1"/>
</dbReference>
<keyword evidence="7 9" id="KW-1133">Transmembrane helix</keyword>
<comment type="caution">
    <text evidence="11">The sequence shown here is derived from an EMBL/GenBank/DDBJ whole genome shotgun (WGS) entry which is preliminary data.</text>
</comment>
<feature type="transmembrane region" description="Helical" evidence="9">
    <location>
        <begin position="331"/>
        <end position="352"/>
    </location>
</feature>
<evidence type="ECO:0000313" key="12">
    <source>
        <dbReference type="Proteomes" id="UP000032120"/>
    </source>
</evidence>
<feature type="transmembrane region" description="Helical" evidence="9">
    <location>
        <begin position="25"/>
        <end position="48"/>
    </location>
</feature>
<protein>
    <recommendedName>
        <fullName evidence="10">ABC transmembrane type-1 domain-containing protein</fullName>
    </recommendedName>
</protein>
<evidence type="ECO:0000256" key="3">
    <source>
        <dbReference type="ARBA" id="ARBA00022448"/>
    </source>
</evidence>
<dbReference type="NCBIfam" id="TIGR01726">
    <property type="entry name" value="HEQRo_perm_3TM"/>
    <property type="match status" value="1"/>
</dbReference>
<evidence type="ECO:0000256" key="7">
    <source>
        <dbReference type="ARBA" id="ARBA00022989"/>
    </source>
</evidence>
<dbReference type="PROSITE" id="PS50928">
    <property type="entry name" value="ABC_TM1"/>
    <property type="match status" value="1"/>
</dbReference>
<dbReference type="Pfam" id="PF00528">
    <property type="entry name" value="BPD_transp_1"/>
    <property type="match status" value="1"/>
</dbReference>
<accession>A0A0D0HVM6</accession>
<dbReference type="GO" id="GO:0043190">
    <property type="term" value="C:ATP-binding cassette (ABC) transporter complex"/>
    <property type="evidence" value="ECO:0007669"/>
    <property type="project" value="InterPro"/>
</dbReference>
<dbReference type="CDD" id="cd06261">
    <property type="entry name" value="TM_PBP2"/>
    <property type="match status" value="1"/>
</dbReference>
<proteinExistence type="inferred from homology"/>
<gene>
    <name evidence="11" type="ORF">SD72_14015</name>
</gene>
<feature type="transmembrane region" description="Helical" evidence="9">
    <location>
        <begin position="54"/>
        <end position="75"/>
    </location>
</feature>
<evidence type="ECO:0000313" key="11">
    <source>
        <dbReference type="EMBL" id="KIP51661.1"/>
    </source>
</evidence>
<evidence type="ECO:0000256" key="5">
    <source>
        <dbReference type="ARBA" id="ARBA00022692"/>
    </source>
</evidence>
<dbReference type="GO" id="GO:0006865">
    <property type="term" value="P:amino acid transport"/>
    <property type="evidence" value="ECO:0007669"/>
    <property type="project" value="UniProtKB-KW"/>
</dbReference>
<dbReference type="InterPro" id="IPR000515">
    <property type="entry name" value="MetI-like"/>
</dbReference>
<feature type="transmembrane region" description="Helical" evidence="9">
    <location>
        <begin position="203"/>
        <end position="222"/>
    </location>
</feature>
<feature type="domain" description="ABC transmembrane type-1" evidence="10">
    <location>
        <begin position="158"/>
        <end position="352"/>
    </location>
</feature>
<dbReference type="InterPro" id="IPR010065">
    <property type="entry name" value="AA_ABC_transptr_permease_3TM"/>
</dbReference>
<dbReference type="PANTHER" id="PTHR30614:SF20">
    <property type="entry name" value="GLUTAMINE TRANSPORT SYSTEM PERMEASE PROTEIN GLNP"/>
    <property type="match status" value="1"/>
</dbReference>
<name>A0A0D0HVM6_9MICO</name>
<dbReference type="InterPro" id="IPR035906">
    <property type="entry name" value="MetI-like_sf"/>
</dbReference>
<reference evidence="11 12" key="1">
    <citation type="submission" date="2015-01" db="EMBL/GenBank/DDBJ databases">
        <title>Draft genome sequence of Leucobacter komagatae strain VKM ST2845.</title>
        <authorList>
            <person name="Karlyshev A.V."/>
            <person name="Kudryashova E.B."/>
        </authorList>
    </citation>
    <scope>NUCLEOTIDE SEQUENCE [LARGE SCALE GENOMIC DNA]</scope>
    <source>
        <strain evidence="11 12">VKM ST2845</strain>
    </source>
</reference>
<evidence type="ECO:0000256" key="9">
    <source>
        <dbReference type="RuleBase" id="RU363032"/>
    </source>
</evidence>
<comment type="similarity">
    <text evidence="2">Belongs to the binding-protein-dependent transport system permease family. HisMQ subfamily.</text>
</comment>
<dbReference type="RefSeq" id="WP_157000604.1">
    <property type="nucleotide sequence ID" value="NZ_JXSQ01000026.1"/>
</dbReference>
<evidence type="ECO:0000256" key="2">
    <source>
        <dbReference type="ARBA" id="ARBA00010072"/>
    </source>
</evidence>
<evidence type="ECO:0000256" key="6">
    <source>
        <dbReference type="ARBA" id="ARBA00022970"/>
    </source>
</evidence>
<feature type="transmembrane region" description="Helical" evidence="9">
    <location>
        <begin position="162"/>
        <end position="182"/>
    </location>
</feature>
<dbReference type="GO" id="GO:0022857">
    <property type="term" value="F:transmembrane transporter activity"/>
    <property type="evidence" value="ECO:0007669"/>
    <property type="project" value="InterPro"/>
</dbReference>
<keyword evidence="5 9" id="KW-0812">Transmembrane</keyword>
<dbReference type="InterPro" id="IPR043429">
    <property type="entry name" value="ArtM/GltK/GlnP/TcyL/YhdX-like"/>
</dbReference>
<dbReference type="Proteomes" id="UP000032120">
    <property type="component" value="Unassembled WGS sequence"/>
</dbReference>